<reference evidence="3" key="3">
    <citation type="submission" date="2024-03" db="EMBL/GenBank/DDBJ databases">
        <title>The Genome Sequence of Enterococcus sp. DIV0242b.</title>
        <authorList>
            <consortium name="The Broad Institute Genomics Platform"/>
            <consortium name="The Broad Institute Microbial Omics Core"/>
            <consortium name="The Broad Institute Genomic Center for Infectious Diseases"/>
            <person name="Earl A."/>
            <person name="Manson A."/>
            <person name="Gilmore M."/>
            <person name="Schwartman J."/>
            <person name="Shea T."/>
            <person name="Abouelleil A."/>
            <person name="Cao P."/>
            <person name="Chapman S."/>
            <person name="Cusick C."/>
            <person name="Young S."/>
            <person name="Neafsey D."/>
            <person name="Nusbaum C."/>
            <person name="Birren B."/>
        </authorList>
    </citation>
    <scope>NUCLEOTIDE SEQUENCE</scope>
    <source>
        <strain evidence="3">9E7_DIV0242</strain>
    </source>
</reference>
<reference evidence="2" key="1">
    <citation type="submission" date="2017-05" db="EMBL/GenBank/DDBJ databases">
        <title>The Genome Sequence of Enterococcus sp. 9E7_DIV0242.</title>
        <authorList>
            <consortium name="The Broad Institute Genomics Platform"/>
            <consortium name="The Broad Institute Genomic Center for Infectious Diseases"/>
            <person name="Earl A."/>
            <person name="Manson A."/>
            <person name="Schwartman J."/>
            <person name="Gilmore M."/>
            <person name="Abouelleil A."/>
            <person name="Cao P."/>
            <person name="Chapman S."/>
            <person name="Cusick C."/>
            <person name="Shea T."/>
            <person name="Young S."/>
            <person name="Neafsey D."/>
            <person name="Nusbaum C."/>
            <person name="Birren B."/>
        </authorList>
    </citation>
    <scope>NUCLEOTIDE SEQUENCE [LARGE SCALE GENOMIC DNA]</scope>
    <source>
        <strain evidence="2">9E7_DIV0242</strain>
    </source>
</reference>
<evidence type="ECO:0000313" key="2">
    <source>
        <dbReference type="EMBL" id="OTP13460.1"/>
    </source>
</evidence>
<dbReference type="Proteomes" id="UP000195141">
    <property type="component" value="Chromosome"/>
</dbReference>
<dbReference type="EMBL" id="NGMM01000005">
    <property type="protein sequence ID" value="OTP13460.1"/>
    <property type="molecule type" value="Genomic_DNA"/>
</dbReference>
<evidence type="ECO:0000256" key="1">
    <source>
        <dbReference type="SAM" id="Phobius"/>
    </source>
</evidence>
<keyword evidence="1" id="KW-0812">Transmembrane</keyword>
<dbReference type="AlphaFoldDB" id="A0A242K3T4"/>
<dbReference type="OrthoDB" id="9804829at2"/>
<proteinExistence type="predicted"/>
<dbReference type="Pfam" id="PF22564">
    <property type="entry name" value="HAAS"/>
    <property type="match status" value="1"/>
</dbReference>
<evidence type="ECO:0000313" key="4">
    <source>
        <dbReference type="Proteomes" id="UP000195141"/>
    </source>
</evidence>
<dbReference type="EMBL" id="CP147247">
    <property type="protein sequence ID" value="WYJ90150.1"/>
    <property type="molecule type" value="Genomic_DNA"/>
</dbReference>
<feature type="transmembrane region" description="Helical" evidence="1">
    <location>
        <begin position="174"/>
        <end position="197"/>
    </location>
</feature>
<name>A0A242K3T4_9ENTE</name>
<protein>
    <recommendedName>
        <fullName evidence="5">DUF1700 domain-containing protein</fullName>
    </recommendedName>
</protein>
<dbReference type="RefSeq" id="WP_086349954.1">
    <property type="nucleotide sequence ID" value="NZ_CP147247.1"/>
</dbReference>
<keyword evidence="1" id="KW-0472">Membrane</keyword>
<keyword evidence="1" id="KW-1133">Transmembrane helix</keyword>
<gene>
    <name evidence="3" type="ORF">A5888_001878</name>
    <name evidence="2" type="ORF">A5888_002938</name>
</gene>
<accession>A0A242K3T4</accession>
<keyword evidence="4" id="KW-1185">Reference proteome</keyword>
<feature type="transmembrane region" description="Helical" evidence="1">
    <location>
        <begin position="119"/>
        <end position="141"/>
    </location>
</feature>
<evidence type="ECO:0000313" key="3">
    <source>
        <dbReference type="EMBL" id="WYJ90150.1"/>
    </source>
</evidence>
<feature type="transmembrane region" description="Helical" evidence="1">
    <location>
        <begin position="147"/>
        <end position="167"/>
    </location>
</feature>
<evidence type="ECO:0008006" key="5">
    <source>
        <dbReference type="Google" id="ProtNLM"/>
    </source>
</evidence>
<sequence>MNKEHFLIELKIYLKPLSYQQQAAILDKYEEIFDDRVAAGESEEQVAKSLGKPRTIAEEILQEFDIDVPEKRLTKDGWQEISSSQTYDDYNQPENEHPYDYYDEDPYYKNRPQNPRFRALKICALLAFDFLFMFWMFFAFAAVVFSLWLAAVILVLSPILGTYSLIIGFNDAGLFQLFFSIFLCGAGIIGTMILLPLTKLFFSSLKRYIAWHGVVFGGRA</sequence>
<organism evidence="2">
    <name type="scientific">Candidatus Enterococcus clewellii</name>
    <dbReference type="NCBI Taxonomy" id="1834193"/>
    <lineage>
        <taxon>Bacteria</taxon>
        <taxon>Bacillati</taxon>
        <taxon>Bacillota</taxon>
        <taxon>Bacilli</taxon>
        <taxon>Lactobacillales</taxon>
        <taxon>Enterococcaceae</taxon>
        <taxon>Enterococcus</taxon>
    </lineage>
</organism>
<reference evidence="3" key="2">
    <citation type="submission" date="2017-05" db="EMBL/GenBank/DDBJ databases">
        <authorList>
            <consortium name="The Broad Institute Genomics Platform"/>
            <consortium name="The Broad Institute Genomic Center for Infectious Diseases"/>
            <person name="Earl A."/>
            <person name="Manson A."/>
            <person name="Schwartman J."/>
            <person name="Gilmore M."/>
            <person name="Abouelleil A."/>
            <person name="Cao P."/>
            <person name="Chapman S."/>
            <person name="Cusick C."/>
            <person name="Shea T."/>
            <person name="Young S."/>
            <person name="Neafsey D."/>
            <person name="Nusbaum C."/>
            <person name="Birren B."/>
        </authorList>
    </citation>
    <scope>NUCLEOTIDE SEQUENCE</scope>
    <source>
        <strain evidence="3">9E7_DIV0242</strain>
    </source>
</reference>